<evidence type="ECO:0000313" key="2">
    <source>
        <dbReference type="EMBL" id="EPB77761.1"/>
    </source>
</evidence>
<organism evidence="2 3">
    <name type="scientific">Ancylostoma ceylanicum</name>
    <dbReference type="NCBI Taxonomy" id="53326"/>
    <lineage>
        <taxon>Eukaryota</taxon>
        <taxon>Metazoa</taxon>
        <taxon>Ecdysozoa</taxon>
        <taxon>Nematoda</taxon>
        <taxon>Chromadorea</taxon>
        <taxon>Rhabditida</taxon>
        <taxon>Rhabditina</taxon>
        <taxon>Rhabditomorpha</taxon>
        <taxon>Strongyloidea</taxon>
        <taxon>Ancylostomatidae</taxon>
        <taxon>Ancylostomatinae</taxon>
        <taxon>Ancylostoma</taxon>
    </lineage>
</organism>
<proteinExistence type="predicted"/>
<gene>
    <name evidence="2" type="ORF">ANCCEY_03180</name>
</gene>
<feature type="region of interest" description="Disordered" evidence="1">
    <location>
        <begin position="98"/>
        <end position="119"/>
    </location>
</feature>
<keyword evidence="3" id="KW-1185">Reference proteome</keyword>
<dbReference type="EMBL" id="KE124829">
    <property type="protein sequence ID" value="EPB77761.1"/>
    <property type="molecule type" value="Genomic_DNA"/>
</dbReference>
<dbReference type="AlphaFoldDB" id="A0A0D6M5T7"/>
<protein>
    <submittedName>
        <fullName evidence="2">Uncharacterized protein</fullName>
    </submittedName>
</protein>
<reference evidence="2 3" key="1">
    <citation type="submission" date="2013-05" db="EMBL/GenBank/DDBJ databases">
        <title>Draft genome of the parasitic nematode Anyclostoma ceylanicum.</title>
        <authorList>
            <person name="Mitreva M."/>
        </authorList>
    </citation>
    <scope>NUCLEOTIDE SEQUENCE [LARGE SCALE GENOMIC DNA]</scope>
</reference>
<sequence>MDLVDLRLPEVEIKIFPQMIPSYLSFYLTSQCMLFAGAHELIFQPALLEGRHRRGGPTFVDFVPHPALRTEPARHDGVDGPGALLSLVLVSGPSMDLLPEGSHPAPREARQTPSRPLQGLARACARRDREFLEKAREDFKQRWENPAQALTVCPALLPFPAAMHDRRVSSRVFHAITLLSKSLHIPSEHKAQRLLAPVACTSSRAVSVASGAPGALHTSVFSSGFLVVVVLDECGRYRSGGAIFIPVGASDDADLEEVESSTSQHHTQPTTFSAAIEGQANLGLKRSESAQELDFLEARRPSNELRTFLDRSCHFVEICRKKQMQKSKVSQTRSQAQNT</sequence>
<name>A0A0D6M5T7_9BILA</name>
<evidence type="ECO:0000256" key="1">
    <source>
        <dbReference type="SAM" id="MobiDB-lite"/>
    </source>
</evidence>
<evidence type="ECO:0000313" key="3">
    <source>
        <dbReference type="Proteomes" id="UP000054495"/>
    </source>
</evidence>
<accession>A0A0D6M5T7</accession>
<dbReference type="Proteomes" id="UP000054495">
    <property type="component" value="Unassembled WGS sequence"/>
</dbReference>